<comment type="caution">
    <text evidence="2">The sequence shown here is derived from an EMBL/GenBank/DDBJ whole genome shotgun (WGS) entry which is preliminary data.</text>
</comment>
<keyword evidence="1" id="KW-0732">Signal</keyword>
<accession>A0A251WXC4</accession>
<dbReference type="AlphaFoldDB" id="A0A251WXC4"/>
<name>A0A251WXC4_9RHOB</name>
<reference evidence="2 3" key="1">
    <citation type="submission" date="2016-12" db="EMBL/GenBank/DDBJ databases">
        <title>The draft genome sequence of HSLHS2.</title>
        <authorList>
            <person name="Hu D."/>
            <person name="Wang L."/>
            <person name="Shao Z."/>
        </authorList>
    </citation>
    <scope>NUCLEOTIDE SEQUENCE [LARGE SCALE GENOMIC DNA]</scope>
    <source>
        <strain evidence="2">MCCC 1A06712</strain>
    </source>
</reference>
<evidence type="ECO:0000313" key="2">
    <source>
        <dbReference type="EMBL" id="OUD08996.1"/>
    </source>
</evidence>
<feature type="signal peptide" evidence="1">
    <location>
        <begin position="1"/>
        <end position="21"/>
    </location>
</feature>
<dbReference type="RefSeq" id="WP_086451476.1">
    <property type="nucleotide sequence ID" value="NZ_MSPP01000003.1"/>
</dbReference>
<keyword evidence="3" id="KW-1185">Reference proteome</keyword>
<evidence type="ECO:0000313" key="3">
    <source>
        <dbReference type="Proteomes" id="UP000194664"/>
    </source>
</evidence>
<organism evidence="2 3">
    <name type="scientific">Marivivens niveibacter</name>
    <dbReference type="NCBI Taxonomy" id="1930667"/>
    <lineage>
        <taxon>Bacteria</taxon>
        <taxon>Pseudomonadati</taxon>
        <taxon>Pseudomonadota</taxon>
        <taxon>Alphaproteobacteria</taxon>
        <taxon>Rhodobacterales</taxon>
        <taxon>Paracoccaceae</taxon>
        <taxon>Marivivens group</taxon>
        <taxon>Marivivens</taxon>
    </lineage>
</organism>
<dbReference type="OrthoDB" id="7873532at2"/>
<dbReference type="Proteomes" id="UP000194664">
    <property type="component" value="Unassembled WGS sequence"/>
</dbReference>
<feature type="chain" id="PRO_5012151536" evidence="1">
    <location>
        <begin position="22"/>
        <end position="115"/>
    </location>
</feature>
<proteinExistence type="predicted"/>
<dbReference type="EMBL" id="MSPP01000003">
    <property type="protein sequence ID" value="OUD08996.1"/>
    <property type="molecule type" value="Genomic_DNA"/>
</dbReference>
<protein>
    <submittedName>
        <fullName evidence="2">Uncharacterized protein</fullName>
    </submittedName>
</protein>
<evidence type="ECO:0000256" key="1">
    <source>
        <dbReference type="SAM" id="SignalP"/>
    </source>
</evidence>
<gene>
    <name evidence="2" type="ORF">BVC71_09785</name>
</gene>
<sequence>MFNLTKTIATTLIATAGFAGAASAASDAYFGVQNTVADSSEITIEYVNSPAAGELQIFGYDAEGAGQLLGTEEVFAGGNINTDIDLDLNTYNKVLAVLTVDGEAVAQEVLYVDQM</sequence>